<feature type="repeat" description="PPR" evidence="3">
    <location>
        <begin position="347"/>
        <end position="381"/>
    </location>
</feature>
<dbReference type="Gene3D" id="1.25.40.10">
    <property type="entry name" value="Tetratricopeptide repeat domain"/>
    <property type="match status" value="4"/>
</dbReference>
<dbReference type="Proteomes" id="UP001168098">
    <property type="component" value="Unassembled WGS sequence"/>
</dbReference>
<dbReference type="PANTHER" id="PTHR47932:SF34">
    <property type="entry name" value="OS10G0147250 PROTEIN"/>
    <property type="match status" value="1"/>
</dbReference>
<feature type="repeat" description="PPR" evidence="3">
    <location>
        <begin position="173"/>
        <end position="207"/>
    </location>
</feature>
<evidence type="ECO:0000313" key="5">
    <source>
        <dbReference type="EMBL" id="KAJ9700399.1"/>
    </source>
</evidence>
<reference evidence="5 6" key="1">
    <citation type="journal article" date="2023" name="BMC Biotechnol.">
        <title>Vitis rotundifolia cv Carlos genome sequencing.</title>
        <authorList>
            <person name="Huff M."/>
            <person name="Hulse-Kemp A."/>
            <person name="Scheffler B."/>
            <person name="Youngblood R."/>
            <person name="Simpson S."/>
            <person name="Babiker E."/>
            <person name="Staton M."/>
        </authorList>
    </citation>
    <scope>NUCLEOTIDE SEQUENCE [LARGE SCALE GENOMIC DNA]</scope>
    <source>
        <tissue evidence="5">Leaf</tissue>
    </source>
</reference>
<dbReference type="InterPro" id="IPR011990">
    <property type="entry name" value="TPR-like_helical_dom_sf"/>
</dbReference>
<keyword evidence="6" id="KW-1185">Reference proteome</keyword>
<feature type="repeat" description="PPR" evidence="3">
    <location>
        <begin position="487"/>
        <end position="521"/>
    </location>
</feature>
<evidence type="ECO:0000313" key="6">
    <source>
        <dbReference type="Proteomes" id="UP001168098"/>
    </source>
</evidence>
<protein>
    <recommendedName>
        <fullName evidence="4">PROP1-like PPR domain-containing protein</fullName>
    </recommendedName>
</protein>
<dbReference type="Pfam" id="PF13041">
    <property type="entry name" value="PPR_2"/>
    <property type="match status" value="2"/>
</dbReference>
<dbReference type="SUPFAM" id="SSF48452">
    <property type="entry name" value="TPR-like"/>
    <property type="match status" value="1"/>
</dbReference>
<dbReference type="EMBL" id="JARBHA010000005">
    <property type="protein sequence ID" value="KAJ9700399.1"/>
    <property type="molecule type" value="Genomic_DNA"/>
</dbReference>
<gene>
    <name evidence="5" type="ORF">PVL29_005956</name>
</gene>
<feature type="repeat" description="PPR" evidence="3">
    <location>
        <begin position="417"/>
        <end position="451"/>
    </location>
</feature>
<dbReference type="PANTHER" id="PTHR47932">
    <property type="entry name" value="ATPASE EXPRESSION PROTEIN 3"/>
    <property type="match status" value="1"/>
</dbReference>
<feature type="repeat" description="PPR" evidence="3">
    <location>
        <begin position="312"/>
        <end position="346"/>
    </location>
</feature>
<dbReference type="AlphaFoldDB" id="A0AA39A439"/>
<evidence type="ECO:0000256" key="2">
    <source>
        <dbReference type="ARBA" id="ARBA00022737"/>
    </source>
</evidence>
<dbReference type="NCBIfam" id="TIGR00756">
    <property type="entry name" value="PPR"/>
    <property type="match status" value="8"/>
</dbReference>
<sequence length="556" mass="62708">MLSKLKSFHLFSHSGSSTTPYMYKGNNLLLSAFHYMSLNHFCTTTGSPTTAESPELPDWVKFSQNNSPAGSDSDDDFVIPKLAYWAENQKHDHRSKVDGYVLRETIDSDIDKISELLKFRHSSADAVVQALGGCGVSVSESLVEQVLKRFSNDWIPAFGFFKWAKAQTGYRHSVNSYNSMVDILGKLKKFDLMWELVEEMDQLGGYVSLATMTKVMRRLARAGRWKDAIEAFRGMERFGVKKDTLAMNTLMDALVKENSVEHANDVFVEFKDSIPLNSHTFNVLIHGCCKARKMDNALKSMEEMKEHGFCPDVISYTSIVEAYCREKDFRKVDSVLNEMEEKGCPPNVVTYTIVMHALGKGKEISKALEVYEKMKGSSCVPDTSFYSSLIYILSKAGRLKDARDVFEDMTKQGAIPDVLTYNTMISAACMHSQEEDALKLLLKMEESSCKPDLNTYSPLLKMCCRNNRMKVLSALLNHMFKNDISLEVGTYSLLVHGLCKSGKLEHACLFFEEMVSKGLVPKDSTQKLLLKELEKKSMVEAKERVEKLMSQARQGG</sequence>
<evidence type="ECO:0000256" key="3">
    <source>
        <dbReference type="PROSITE-ProRule" id="PRU00708"/>
    </source>
</evidence>
<comment type="caution">
    <text evidence="5">The sequence shown here is derived from an EMBL/GenBank/DDBJ whole genome shotgun (WGS) entry which is preliminary data.</text>
</comment>
<evidence type="ECO:0000256" key="1">
    <source>
        <dbReference type="ARBA" id="ARBA00007626"/>
    </source>
</evidence>
<name>A0AA39A439_VITRO</name>
<feature type="repeat" description="PPR" evidence="3">
    <location>
        <begin position="382"/>
        <end position="416"/>
    </location>
</feature>
<keyword evidence="2" id="KW-0677">Repeat</keyword>
<dbReference type="GO" id="GO:0003729">
    <property type="term" value="F:mRNA binding"/>
    <property type="evidence" value="ECO:0007669"/>
    <property type="project" value="TreeGrafter"/>
</dbReference>
<feature type="repeat" description="PPR" evidence="3">
    <location>
        <begin position="208"/>
        <end position="242"/>
    </location>
</feature>
<dbReference type="InterPro" id="IPR002885">
    <property type="entry name" value="PPR_rpt"/>
</dbReference>
<feature type="repeat" description="PPR" evidence="3">
    <location>
        <begin position="277"/>
        <end position="311"/>
    </location>
</feature>
<dbReference type="PROSITE" id="PS51375">
    <property type="entry name" value="PPR"/>
    <property type="match status" value="9"/>
</dbReference>
<proteinExistence type="inferred from homology"/>
<comment type="similarity">
    <text evidence="1">Belongs to the PPR family. P subfamily.</text>
</comment>
<organism evidence="5 6">
    <name type="scientific">Vitis rotundifolia</name>
    <name type="common">Muscadine grape</name>
    <dbReference type="NCBI Taxonomy" id="103349"/>
    <lineage>
        <taxon>Eukaryota</taxon>
        <taxon>Viridiplantae</taxon>
        <taxon>Streptophyta</taxon>
        <taxon>Embryophyta</taxon>
        <taxon>Tracheophyta</taxon>
        <taxon>Spermatophyta</taxon>
        <taxon>Magnoliopsida</taxon>
        <taxon>eudicotyledons</taxon>
        <taxon>Gunneridae</taxon>
        <taxon>Pentapetalae</taxon>
        <taxon>rosids</taxon>
        <taxon>Vitales</taxon>
        <taxon>Vitaceae</taxon>
        <taxon>Viteae</taxon>
        <taxon>Vitis</taxon>
    </lineage>
</organism>
<dbReference type="Pfam" id="PF01535">
    <property type="entry name" value="PPR"/>
    <property type="match status" value="2"/>
</dbReference>
<dbReference type="InterPro" id="IPR033443">
    <property type="entry name" value="PROP1-like_PPR_dom"/>
</dbReference>
<evidence type="ECO:0000259" key="4">
    <source>
        <dbReference type="Pfam" id="PF17177"/>
    </source>
</evidence>
<feature type="domain" description="PROP1-like PPR" evidence="4">
    <location>
        <begin position="362"/>
        <end position="528"/>
    </location>
</feature>
<accession>A0AA39A439</accession>
<dbReference type="Pfam" id="PF17177">
    <property type="entry name" value="PPR_long"/>
    <property type="match status" value="1"/>
</dbReference>
<feature type="repeat" description="PPR" evidence="3">
    <location>
        <begin position="452"/>
        <end position="486"/>
    </location>
</feature>